<dbReference type="SUPFAM" id="SSF51735">
    <property type="entry name" value="NAD(P)-binding Rossmann-fold domains"/>
    <property type="match status" value="1"/>
</dbReference>
<dbReference type="Gene3D" id="3.40.50.720">
    <property type="entry name" value="NAD(P)-binding Rossmann-like Domain"/>
    <property type="match status" value="1"/>
</dbReference>
<evidence type="ECO:0000256" key="2">
    <source>
        <dbReference type="ARBA" id="ARBA00007870"/>
    </source>
</evidence>
<dbReference type="AlphaFoldDB" id="A0A2Z6AYF7"/>
<keyword evidence="13" id="KW-1185">Reference proteome</keyword>
<dbReference type="RefSeq" id="WP_126378271.1">
    <property type="nucleotide sequence ID" value="NZ_AP017378.1"/>
</dbReference>
<dbReference type="KEGG" id="dfl:DFE_1566"/>
<dbReference type="InterPro" id="IPR036291">
    <property type="entry name" value="NAD(P)-bd_dom_sf"/>
</dbReference>
<dbReference type="Proteomes" id="UP000269883">
    <property type="component" value="Chromosome"/>
</dbReference>
<keyword evidence="6 9" id="KW-0560">Oxidoreductase</keyword>
<comment type="catalytic activity">
    <reaction evidence="8 9">
        <text>(R)-pantoate + NADP(+) = 2-dehydropantoate + NADPH + H(+)</text>
        <dbReference type="Rhea" id="RHEA:16233"/>
        <dbReference type="ChEBI" id="CHEBI:11561"/>
        <dbReference type="ChEBI" id="CHEBI:15378"/>
        <dbReference type="ChEBI" id="CHEBI:15980"/>
        <dbReference type="ChEBI" id="CHEBI:57783"/>
        <dbReference type="ChEBI" id="CHEBI:58349"/>
        <dbReference type="EC" id="1.1.1.169"/>
    </reaction>
</comment>
<accession>A0A2Z6AYF7</accession>
<dbReference type="InterPro" id="IPR013332">
    <property type="entry name" value="KPR_N"/>
</dbReference>
<dbReference type="EMBL" id="AP017378">
    <property type="protein sequence ID" value="BBD08292.1"/>
    <property type="molecule type" value="Genomic_DNA"/>
</dbReference>
<dbReference type="FunFam" id="1.10.1040.10:FF:000017">
    <property type="entry name" value="2-dehydropantoate 2-reductase"/>
    <property type="match status" value="1"/>
</dbReference>
<evidence type="ECO:0000256" key="4">
    <source>
        <dbReference type="ARBA" id="ARBA00019465"/>
    </source>
</evidence>
<dbReference type="GO" id="GO:0008677">
    <property type="term" value="F:2-dehydropantoate 2-reductase activity"/>
    <property type="evidence" value="ECO:0007669"/>
    <property type="project" value="UniProtKB-EC"/>
</dbReference>
<feature type="domain" description="Ketopantoate reductase N-terminal" evidence="10">
    <location>
        <begin position="3"/>
        <end position="152"/>
    </location>
</feature>
<evidence type="ECO:0000259" key="11">
    <source>
        <dbReference type="Pfam" id="PF08546"/>
    </source>
</evidence>
<dbReference type="PANTHER" id="PTHR43765">
    <property type="entry name" value="2-DEHYDROPANTOATE 2-REDUCTASE-RELATED"/>
    <property type="match status" value="1"/>
</dbReference>
<evidence type="ECO:0000256" key="6">
    <source>
        <dbReference type="ARBA" id="ARBA00023002"/>
    </source>
</evidence>
<dbReference type="UniPathway" id="UPA00028">
    <property type="reaction ID" value="UER00004"/>
</dbReference>
<dbReference type="OrthoDB" id="5333395at2"/>
<dbReference type="InterPro" id="IPR013328">
    <property type="entry name" value="6PGD_dom2"/>
</dbReference>
<evidence type="ECO:0000256" key="5">
    <source>
        <dbReference type="ARBA" id="ARBA00022857"/>
    </source>
</evidence>
<name>A0A2Z6AYF7_9BACT</name>
<dbReference type="NCBIfam" id="TIGR00745">
    <property type="entry name" value="apbA_panE"/>
    <property type="match status" value="1"/>
</dbReference>
<evidence type="ECO:0000256" key="7">
    <source>
        <dbReference type="ARBA" id="ARBA00032024"/>
    </source>
</evidence>
<organism evidence="12 13">
    <name type="scientific">Desulfovibrio ferrophilus</name>
    <dbReference type="NCBI Taxonomy" id="241368"/>
    <lineage>
        <taxon>Bacteria</taxon>
        <taxon>Pseudomonadati</taxon>
        <taxon>Thermodesulfobacteriota</taxon>
        <taxon>Desulfovibrionia</taxon>
        <taxon>Desulfovibrionales</taxon>
        <taxon>Desulfovibrionaceae</taxon>
        <taxon>Desulfovibrio</taxon>
    </lineage>
</organism>
<protein>
    <recommendedName>
        <fullName evidence="4 9">2-dehydropantoate 2-reductase</fullName>
        <ecNumber evidence="3 9">1.1.1.169</ecNumber>
    </recommendedName>
    <alternativeName>
        <fullName evidence="7 9">Ketopantoate reductase</fullName>
    </alternativeName>
</protein>
<comment type="pathway">
    <text evidence="1 9">Cofactor biosynthesis; (R)-pantothenate biosynthesis; (R)-pantoate from 3-methyl-2-oxobutanoate: step 2/2.</text>
</comment>
<evidence type="ECO:0000313" key="13">
    <source>
        <dbReference type="Proteomes" id="UP000269883"/>
    </source>
</evidence>
<dbReference type="SUPFAM" id="SSF48179">
    <property type="entry name" value="6-phosphogluconate dehydrogenase C-terminal domain-like"/>
    <property type="match status" value="1"/>
</dbReference>
<feature type="domain" description="Ketopantoate reductase C-terminal" evidence="11">
    <location>
        <begin position="179"/>
        <end position="299"/>
    </location>
</feature>
<reference evidence="12 13" key="1">
    <citation type="journal article" date="2018" name="Sci. Adv.">
        <title>Multi-heme cytochromes provide a pathway for survival in energy-limited environments.</title>
        <authorList>
            <person name="Deng X."/>
            <person name="Dohmae N."/>
            <person name="Nealson K.H."/>
            <person name="Hashimoto K."/>
            <person name="Okamoto A."/>
        </authorList>
    </citation>
    <scope>NUCLEOTIDE SEQUENCE [LARGE SCALE GENOMIC DNA]</scope>
    <source>
        <strain evidence="12 13">IS5</strain>
    </source>
</reference>
<dbReference type="EC" id="1.1.1.169" evidence="3 9"/>
<proteinExistence type="inferred from homology"/>
<dbReference type="GO" id="GO:0050661">
    <property type="term" value="F:NADP binding"/>
    <property type="evidence" value="ECO:0007669"/>
    <property type="project" value="TreeGrafter"/>
</dbReference>
<comment type="similarity">
    <text evidence="2 9">Belongs to the ketopantoate reductase family.</text>
</comment>
<evidence type="ECO:0000256" key="3">
    <source>
        <dbReference type="ARBA" id="ARBA00013014"/>
    </source>
</evidence>
<keyword evidence="9" id="KW-0566">Pantothenate biosynthesis</keyword>
<dbReference type="PANTHER" id="PTHR43765:SF2">
    <property type="entry name" value="2-DEHYDROPANTOATE 2-REDUCTASE"/>
    <property type="match status" value="1"/>
</dbReference>
<dbReference type="Gene3D" id="1.10.1040.10">
    <property type="entry name" value="N-(1-d-carboxylethyl)-l-norvaline Dehydrogenase, domain 2"/>
    <property type="match status" value="1"/>
</dbReference>
<comment type="function">
    <text evidence="9">Catalyzes the NADPH-dependent reduction of ketopantoate into pantoic acid.</text>
</comment>
<evidence type="ECO:0000256" key="9">
    <source>
        <dbReference type="RuleBase" id="RU362068"/>
    </source>
</evidence>
<dbReference type="InterPro" id="IPR003710">
    <property type="entry name" value="ApbA"/>
</dbReference>
<dbReference type="InterPro" id="IPR013752">
    <property type="entry name" value="KPA_reductase"/>
</dbReference>
<evidence type="ECO:0000256" key="1">
    <source>
        <dbReference type="ARBA" id="ARBA00004994"/>
    </source>
</evidence>
<dbReference type="InterPro" id="IPR008927">
    <property type="entry name" value="6-PGluconate_DH-like_C_sf"/>
</dbReference>
<dbReference type="GO" id="GO:0005737">
    <property type="term" value="C:cytoplasm"/>
    <property type="evidence" value="ECO:0007669"/>
    <property type="project" value="TreeGrafter"/>
</dbReference>
<evidence type="ECO:0000256" key="8">
    <source>
        <dbReference type="ARBA" id="ARBA00048793"/>
    </source>
</evidence>
<dbReference type="Pfam" id="PF08546">
    <property type="entry name" value="ApbA_C"/>
    <property type="match status" value="1"/>
</dbReference>
<sequence length="310" mass="32586">MLITIAGCGALGCSLGARMIASGLDVQAYGRPGSHLEALAKDGIILAPDWQGKRQTFPLLAASNSPSKLQPTELIIVLVKAHQTAAIAPIREILKPDGVCLTLQNGLGNAETLAPLFGQENLAAGIATYGSTRKAPGVVDGSSQGFIIAGPWLPGNAMNWVGELLADSGLNSTWVKDPRPAIWNKLCLNAMMNPVAALTGQPNGKLLENDHCMTLMRALFDEAATAADRAGVMIDRQAAWDKGIDTIKKTAKVRPSMLQDLDHGARTETDAISGGVLAQAQSESDFPQTRAVHAQVKAIDARNGHADSSE</sequence>
<dbReference type="Pfam" id="PF02558">
    <property type="entry name" value="ApbA"/>
    <property type="match status" value="1"/>
</dbReference>
<evidence type="ECO:0000259" key="10">
    <source>
        <dbReference type="Pfam" id="PF02558"/>
    </source>
</evidence>
<keyword evidence="5 9" id="KW-0521">NADP</keyword>
<dbReference type="InterPro" id="IPR050838">
    <property type="entry name" value="Ketopantoate_reductase"/>
</dbReference>
<evidence type="ECO:0000313" key="12">
    <source>
        <dbReference type="EMBL" id="BBD08292.1"/>
    </source>
</evidence>
<dbReference type="GO" id="GO:0015940">
    <property type="term" value="P:pantothenate biosynthetic process"/>
    <property type="evidence" value="ECO:0007669"/>
    <property type="project" value="UniProtKB-UniPathway"/>
</dbReference>
<gene>
    <name evidence="12" type="ORF">DFE_1566</name>
</gene>